<dbReference type="FunFam" id="3.30.300.30:FF:000007">
    <property type="entry name" value="4-coumarate--CoA ligase 2"/>
    <property type="match status" value="1"/>
</dbReference>
<feature type="domain" description="AMP-dependent synthetase/ligase" evidence="3">
    <location>
        <begin position="59"/>
        <end position="431"/>
    </location>
</feature>
<evidence type="ECO:0000313" key="6">
    <source>
        <dbReference type="Proteomes" id="UP001217918"/>
    </source>
</evidence>
<dbReference type="InterPro" id="IPR020845">
    <property type="entry name" value="AMP-binding_CS"/>
</dbReference>
<gene>
    <name evidence="5" type="ORF">P8C59_000531</name>
</gene>
<evidence type="ECO:0000259" key="4">
    <source>
        <dbReference type="Pfam" id="PF13193"/>
    </source>
</evidence>
<proteinExistence type="inferred from homology"/>
<evidence type="ECO:0000256" key="2">
    <source>
        <dbReference type="ARBA" id="ARBA00022598"/>
    </source>
</evidence>
<evidence type="ECO:0000256" key="1">
    <source>
        <dbReference type="ARBA" id="ARBA00006432"/>
    </source>
</evidence>
<organism evidence="5 6">
    <name type="scientific">Phyllachora maydis</name>
    <dbReference type="NCBI Taxonomy" id="1825666"/>
    <lineage>
        <taxon>Eukaryota</taxon>
        <taxon>Fungi</taxon>
        <taxon>Dikarya</taxon>
        <taxon>Ascomycota</taxon>
        <taxon>Pezizomycotina</taxon>
        <taxon>Sordariomycetes</taxon>
        <taxon>Sordariomycetidae</taxon>
        <taxon>Phyllachorales</taxon>
        <taxon>Phyllachoraceae</taxon>
        <taxon>Phyllachora</taxon>
    </lineage>
</organism>
<protein>
    <recommendedName>
        <fullName evidence="7">Acetyl-CoA synthetase-like protein</fullName>
    </recommendedName>
</protein>
<comment type="caution">
    <text evidence="5">The sequence shown here is derived from an EMBL/GenBank/DDBJ whole genome shotgun (WGS) entry which is preliminary data.</text>
</comment>
<dbReference type="Gene3D" id="3.30.300.30">
    <property type="match status" value="1"/>
</dbReference>
<dbReference type="InterPro" id="IPR025110">
    <property type="entry name" value="AMP-bd_C"/>
</dbReference>
<dbReference type="Proteomes" id="UP001217918">
    <property type="component" value="Unassembled WGS sequence"/>
</dbReference>
<dbReference type="GO" id="GO:0016405">
    <property type="term" value="F:CoA-ligase activity"/>
    <property type="evidence" value="ECO:0007669"/>
    <property type="project" value="TreeGrafter"/>
</dbReference>
<dbReference type="Pfam" id="PF00501">
    <property type="entry name" value="AMP-binding"/>
    <property type="match status" value="1"/>
</dbReference>
<evidence type="ECO:0000259" key="3">
    <source>
        <dbReference type="Pfam" id="PF00501"/>
    </source>
</evidence>
<dbReference type="PANTHER" id="PTHR24096">
    <property type="entry name" value="LONG-CHAIN-FATTY-ACID--COA LIGASE"/>
    <property type="match status" value="1"/>
</dbReference>
<feature type="domain" description="AMP-binding enzyme C-terminal" evidence="4">
    <location>
        <begin position="480"/>
        <end position="554"/>
    </location>
</feature>
<dbReference type="Pfam" id="PF13193">
    <property type="entry name" value="AMP-binding_C"/>
    <property type="match status" value="1"/>
</dbReference>
<dbReference type="EMBL" id="JAQQPM010000001">
    <property type="protein sequence ID" value="KAK2066742.1"/>
    <property type="molecule type" value="Genomic_DNA"/>
</dbReference>
<dbReference type="PANTHER" id="PTHR24096:SF149">
    <property type="entry name" value="AMP-BINDING DOMAIN-CONTAINING PROTEIN-RELATED"/>
    <property type="match status" value="1"/>
</dbReference>
<reference evidence="5" key="1">
    <citation type="journal article" date="2023" name="Mol. Plant Microbe Interact.">
        <title>Elucidating the Obligate Nature and Biological Capacity of an Invasive Fungal Corn Pathogen.</title>
        <authorList>
            <person name="MacCready J.S."/>
            <person name="Roggenkamp E.M."/>
            <person name="Gdanetz K."/>
            <person name="Chilvers M.I."/>
        </authorList>
    </citation>
    <scope>NUCLEOTIDE SEQUENCE</scope>
    <source>
        <strain evidence="5">PM02</strain>
    </source>
</reference>
<evidence type="ECO:0000313" key="5">
    <source>
        <dbReference type="EMBL" id="KAK2066742.1"/>
    </source>
</evidence>
<keyword evidence="2" id="KW-0436">Ligase</keyword>
<dbReference type="InterPro" id="IPR042099">
    <property type="entry name" value="ANL_N_sf"/>
</dbReference>
<evidence type="ECO:0008006" key="7">
    <source>
        <dbReference type="Google" id="ProtNLM"/>
    </source>
</evidence>
<sequence>MLSTYERTPSGIIYKAAEQLEAPALDLLTFIFDSPHTDAHATSVLHASADDPRLSLTLVQQVALLQQLAFHLRSAYGLGARGPSRDVALAVCAGHWQLPTLFYATVCAGAIFTSASPAATVPELTAQLCQVDARLVYCTPETRPVAVRAAAAAGLPADRVLMLGPGRAGWPGGGLELLVQGGDDAAAAPQPVRLDERQVLPWSRVTDRAALEDSIVCILFSSGTTGTPKAVRLSHANLVSEAFLTLTPLRAHTRAHEPGHEHRTLAHLPAAHIAGVQGYFVNAAFFGGTVFWMTRFEWERFLEHNKRFRITTFFTVPPIYLLIAKSPLVTDQFDTLEFAISGAAPLGKELQRAAKRRMGRGKTHLSQTWGLSETTGSVTIMPRGIEDETGSVSALVPSCLARIVDDEHRDVEPGQSGELWVKGPMVVKGYYKNDKATQDAFVDGWLRTGDIGLFKDGLFYIVDRKKELIKYKGHQVAPAELEALLVTHPKILDAAVIGAPGEGTEVPRAYVVADPKQISAEEVARYVAEKASNHKRLRGGVVFLPAIPKSPAGKILRKDLRELAKKERQSSKI</sequence>
<dbReference type="AlphaFoldDB" id="A0AAD9HXV1"/>
<dbReference type="InterPro" id="IPR045851">
    <property type="entry name" value="AMP-bd_C_sf"/>
</dbReference>
<dbReference type="GO" id="GO:0019748">
    <property type="term" value="P:secondary metabolic process"/>
    <property type="evidence" value="ECO:0007669"/>
    <property type="project" value="TreeGrafter"/>
</dbReference>
<dbReference type="PROSITE" id="PS00455">
    <property type="entry name" value="AMP_BINDING"/>
    <property type="match status" value="1"/>
</dbReference>
<dbReference type="InterPro" id="IPR000873">
    <property type="entry name" value="AMP-dep_synth/lig_dom"/>
</dbReference>
<comment type="similarity">
    <text evidence="1">Belongs to the ATP-dependent AMP-binding enzyme family.</text>
</comment>
<name>A0AAD9HXV1_9PEZI</name>
<dbReference type="SUPFAM" id="SSF56801">
    <property type="entry name" value="Acetyl-CoA synthetase-like"/>
    <property type="match status" value="1"/>
</dbReference>
<dbReference type="Gene3D" id="3.40.50.12780">
    <property type="entry name" value="N-terminal domain of ligase-like"/>
    <property type="match status" value="1"/>
</dbReference>
<accession>A0AAD9HXV1</accession>
<keyword evidence="6" id="KW-1185">Reference proteome</keyword>